<name>F3PQT3_9BACE</name>
<dbReference type="PANTHER" id="PTHR47197:SF3">
    <property type="entry name" value="DIHYDRO-HEME D1 DEHYDROGENASE"/>
    <property type="match status" value="1"/>
</dbReference>
<dbReference type="Proteomes" id="UP000003416">
    <property type="component" value="Unassembled WGS sequence"/>
</dbReference>
<feature type="signal peptide" evidence="1">
    <location>
        <begin position="1"/>
        <end position="22"/>
    </location>
</feature>
<keyword evidence="3" id="KW-1185">Reference proteome</keyword>
<dbReference type="Pfam" id="PF16819">
    <property type="entry name" value="DUF5074"/>
    <property type="match status" value="1"/>
</dbReference>
<dbReference type="eggNOG" id="COG3391">
    <property type="taxonomic scope" value="Bacteria"/>
</dbReference>
<dbReference type="EMBL" id="AFBN01000019">
    <property type="protein sequence ID" value="EGF58691.1"/>
    <property type="molecule type" value="Genomic_DNA"/>
</dbReference>
<dbReference type="InterPro" id="IPR051200">
    <property type="entry name" value="Host-pathogen_enzymatic-act"/>
</dbReference>
<evidence type="ECO:0000313" key="3">
    <source>
        <dbReference type="Proteomes" id="UP000003416"/>
    </source>
</evidence>
<dbReference type="STRING" id="763034.HMPREF9446_01081"/>
<dbReference type="AlphaFoldDB" id="F3PQT3"/>
<accession>F3PQT3</accession>
<evidence type="ECO:0000313" key="2">
    <source>
        <dbReference type="EMBL" id="EGF58691.1"/>
    </source>
</evidence>
<dbReference type="SUPFAM" id="SSF50969">
    <property type="entry name" value="YVTN repeat-like/Quinoprotein amine dehydrogenase"/>
    <property type="match status" value="1"/>
</dbReference>
<dbReference type="PANTHER" id="PTHR47197">
    <property type="entry name" value="PROTEIN NIRF"/>
    <property type="match status" value="1"/>
</dbReference>
<reference evidence="2 3" key="1">
    <citation type="submission" date="2011-02" db="EMBL/GenBank/DDBJ databases">
        <authorList>
            <person name="Weinstock G."/>
            <person name="Sodergren E."/>
            <person name="Clifton S."/>
            <person name="Fulton L."/>
            <person name="Fulton B."/>
            <person name="Courtney L."/>
            <person name="Fronick C."/>
            <person name="Harrison M."/>
            <person name="Strong C."/>
            <person name="Farmer C."/>
            <person name="Delahaunty K."/>
            <person name="Markovic C."/>
            <person name="Hall O."/>
            <person name="Minx P."/>
            <person name="Tomlinson C."/>
            <person name="Mitreva M."/>
            <person name="Hou S."/>
            <person name="Chen J."/>
            <person name="Wollam A."/>
            <person name="Pepin K.H."/>
            <person name="Johnson M."/>
            <person name="Bhonagiri V."/>
            <person name="Zhang X."/>
            <person name="Suruliraj S."/>
            <person name="Warren W."/>
            <person name="Chinwalla A."/>
            <person name="Mardis E.R."/>
            <person name="Wilson R.K."/>
        </authorList>
    </citation>
    <scope>NUCLEOTIDE SEQUENCE [LARGE SCALE GENOMIC DNA]</scope>
    <source>
        <strain evidence="2 3">YIT 12057</strain>
    </source>
</reference>
<dbReference type="InterPro" id="IPR011044">
    <property type="entry name" value="Quino_amine_DH_bsu"/>
</dbReference>
<dbReference type="PROSITE" id="PS51257">
    <property type="entry name" value="PROKAR_LIPOPROTEIN"/>
    <property type="match status" value="1"/>
</dbReference>
<keyword evidence="1" id="KW-0732">Signal</keyword>
<dbReference type="InterPro" id="IPR031815">
    <property type="entry name" value="DUF5074"/>
</dbReference>
<feature type="chain" id="PRO_5003300166" evidence="1">
    <location>
        <begin position="23"/>
        <end position="365"/>
    </location>
</feature>
<dbReference type="InterPro" id="IPR015943">
    <property type="entry name" value="WD40/YVTN_repeat-like_dom_sf"/>
</dbReference>
<comment type="caution">
    <text evidence="2">The sequence shown here is derived from an EMBL/GenBank/DDBJ whole genome shotgun (WGS) entry which is preliminary data.</text>
</comment>
<dbReference type="GeneID" id="86048805"/>
<gene>
    <name evidence="2" type="ORF">HMPREF9446_01081</name>
</gene>
<dbReference type="Gene3D" id="2.130.10.10">
    <property type="entry name" value="YVTN repeat-like/Quinoprotein amine dehydrogenase"/>
    <property type="match status" value="1"/>
</dbReference>
<sequence>MKLKEQLRLLAFVLALPMAFVACDSNDYQEEYPIFVEKGVYVFNSGNQGKSIEGSLSFIDEKTETVTNDVFKIANSRSLGSTVQDGVVLGNNLFVAVYESNTIEVVNKNTLVSIAQIRPTAAQGKGPRDIVTDGKNIYVSMFSGHVLRIDPSTNTIDKTIQVGPNPEEMVVANGFLYVVNSDGMNYNAGYANGKSVSKIALSTFTEEKKIAVGMNPTKIAADASGNVFALCMGDYGAVPSSLWKINSKDEAEEWKVTGTLMATKGNSIYVIDSPWGATATAMKYVVYNTLTGEMVKDNFVSTPADAAVGLAIDPVTEHIFITSYNLVGGFASADTPGYVNEYSADGTFIKKFDVGVGAVYMAFLK</sequence>
<dbReference type="RefSeq" id="WP_009124314.1">
    <property type="nucleotide sequence ID" value="NZ_GL882619.1"/>
</dbReference>
<protein>
    <submittedName>
        <fullName evidence="2">Conserved domain protein</fullName>
    </submittedName>
</protein>
<proteinExistence type="predicted"/>
<dbReference type="HOGENOM" id="CLU_035696_1_1_10"/>
<organism evidence="2 3">
    <name type="scientific">Bacteroides fluxus YIT 12057</name>
    <dbReference type="NCBI Taxonomy" id="763034"/>
    <lineage>
        <taxon>Bacteria</taxon>
        <taxon>Pseudomonadati</taxon>
        <taxon>Bacteroidota</taxon>
        <taxon>Bacteroidia</taxon>
        <taxon>Bacteroidales</taxon>
        <taxon>Bacteroidaceae</taxon>
        <taxon>Bacteroides</taxon>
    </lineage>
</organism>
<evidence type="ECO:0000256" key="1">
    <source>
        <dbReference type="SAM" id="SignalP"/>
    </source>
</evidence>